<gene>
    <name evidence="8" type="ORF">VTK73DRAFT_1224</name>
</gene>
<evidence type="ECO:0000256" key="1">
    <source>
        <dbReference type="ARBA" id="ARBA00012089"/>
    </source>
</evidence>
<evidence type="ECO:0000256" key="2">
    <source>
        <dbReference type="ARBA" id="ARBA00018426"/>
    </source>
</evidence>
<dbReference type="InterPro" id="IPR035959">
    <property type="entry name" value="RutC-like_sf"/>
</dbReference>
<comment type="caution">
    <text evidence="8">The sequence shown here is derived from an EMBL/GenBank/DDBJ whole genome shotgun (WGS) entry which is preliminary data.</text>
</comment>
<evidence type="ECO:0000259" key="7">
    <source>
        <dbReference type="Pfam" id="PF01902"/>
    </source>
</evidence>
<protein>
    <recommendedName>
        <fullName evidence="2">Diphthine--ammonia ligase</fullName>
        <ecNumber evidence="1">6.3.1.14</ecNumber>
    </recommendedName>
    <alternativeName>
        <fullName evidence="3">Diphthamide synthase</fullName>
    </alternativeName>
    <alternativeName>
        <fullName evidence="4">Diphthamide synthetase</fullName>
    </alternativeName>
</protein>
<comment type="catalytic activity">
    <reaction evidence="5">
        <text>diphthine-[translation elongation factor 2] + NH4(+) + ATP = diphthamide-[translation elongation factor 2] + AMP + diphosphate + H(+)</text>
        <dbReference type="Rhea" id="RHEA:19753"/>
        <dbReference type="Rhea" id="RHEA-COMP:10172"/>
        <dbReference type="Rhea" id="RHEA-COMP:10174"/>
        <dbReference type="ChEBI" id="CHEBI:15378"/>
        <dbReference type="ChEBI" id="CHEBI:16692"/>
        <dbReference type="ChEBI" id="CHEBI:28938"/>
        <dbReference type="ChEBI" id="CHEBI:30616"/>
        <dbReference type="ChEBI" id="CHEBI:33019"/>
        <dbReference type="ChEBI" id="CHEBI:82696"/>
        <dbReference type="ChEBI" id="CHEBI:456215"/>
        <dbReference type="EC" id="6.3.1.14"/>
    </reaction>
</comment>
<evidence type="ECO:0000256" key="4">
    <source>
        <dbReference type="ARBA" id="ARBA00031552"/>
    </source>
</evidence>
<dbReference type="InterPro" id="IPR006175">
    <property type="entry name" value="YjgF/YER057c/UK114"/>
</dbReference>
<evidence type="ECO:0000256" key="6">
    <source>
        <dbReference type="SAM" id="MobiDB-lite"/>
    </source>
</evidence>
<dbReference type="Gene3D" id="3.30.1330.40">
    <property type="entry name" value="RutC-like"/>
    <property type="match status" value="2"/>
</dbReference>
<dbReference type="EC" id="6.3.1.14" evidence="1"/>
<dbReference type="SUPFAM" id="SSF55298">
    <property type="entry name" value="YjgF-like"/>
    <property type="match status" value="2"/>
</dbReference>
<dbReference type="EMBL" id="JAZHXJ010000013">
    <property type="protein sequence ID" value="KAL1882704.1"/>
    <property type="molecule type" value="Genomic_DNA"/>
</dbReference>
<dbReference type="InterPro" id="IPR030662">
    <property type="entry name" value="DPH6/MJ0570"/>
</dbReference>
<proteinExistence type="predicted"/>
<organism evidence="8 9">
    <name type="scientific">Phialemonium thermophilum</name>
    <dbReference type="NCBI Taxonomy" id="223376"/>
    <lineage>
        <taxon>Eukaryota</taxon>
        <taxon>Fungi</taxon>
        <taxon>Dikarya</taxon>
        <taxon>Ascomycota</taxon>
        <taxon>Pezizomycotina</taxon>
        <taxon>Sordariomycetes</taxon>
        <taxon>Sordariomycetidae</taxon>
        <taxon>Cephalothecales</taxon>
        <taxon>Cephalothecaceae</taxon>
        <taxon>Phialemonium</taxon>
    </lineage>
</organism>
<dbReference type="CDD" id="cd06156">
    <property type="entry name" value="eu_AANH_C_2"/>
    <property type="match status" value="1"/>
</dbReference>
<dbReference type="Proteomes" id="UP001586593">
    <property type="component" value="Unassembled WGS sequence"/>
</dbReference>
<evidence type="ECO:0000313" key="8">
    <source>
        <dbReference type="EMBL" id="KAL1882704.1"/>
    </source>
</evidence>
<dbReference type="PANTHER" id="PTHR12196">
    <property type="entry name" value="DOMAIN OF UNKNOWN FUNCTION 71 DUF71 -CONTAINING PROTEIN"/>
    <property type="match status" value="1"/>
</dbReference>
<dbReference type="Pfam" id="PF01042">
    <property type="entry name" value="Ribonuc_L-PSP"/>
    <property type="match status" value="1"/>
</dbReference>
<name>A0ABR3Y3V4_9PEZI</name>
<sequence length="721" mass="77531">MYQTVGHQVIPLYADLTNTPVYRRPISGSATQTGKEYSHAAHYLRPSDVEVQGDSSSDGQSEETESMIPLLSAVMQAHPEANAICAGAILSTYQRTRVESVAVRLGLIPLAFLWKYPVLPCPSGAHDESQLLVDLAAAGLEARIIKIASGGLDESFLWENVASPRGIARLRKAMRRFGVSETGAILGEGGEFETLVVGGPPSLFGGRIVVDPADRHVVHEGGGSAWLNLRHARVEKKATEQKQSGTVRVPDLLDTKFADILQKIASSEGERFSGYTHDQLKDLGSLGLPVFETASTLQWWCLTGVGSGSHSIEAETGSLINQIKVKLREATLRTSSILNTFILLRNMSDFSVVNQIYGSLFDEPNPPSRVSISGGDLLPQGCNIAIYLSVHIGLDWPGSERRGLHVQSRSYWAPANIGPYSQAISVPLSGLGHISGTSLPVGELVHVAGQIPLVPAKMELPPSRGEPMADFCVQAVLSLQHLWRIGAEMGVQWWMSAVAYLPRAGRELKERVPTAQRAMLVTRAWEAAHRWPPEGTSHNSDSSDGEIESNIDLWDRKYNLQSSMLAKPPAPEAKHDLPDGSVLDESYSSESRSIPAVFVAEVDELPRGAGVEWHAHAGLAHLDPSISVLVTDCSTATLRDGSVARVQHTIVRPRPDRPENAAPGAFVHSVVAIPLSASSACGGSTSSLRNLLEEIGNLVLRFTSGPSASATAQGPRCPTLL</sequence>
<accession>A0ABR3Y3V4</accession>
<feature type="region of interest" description="Disordered" evidence="6">
    <location>
        <begin position="566"/>
        <end position="588"/>
    </location>
</feature>
<dbReference type="Pfam" id="PF01902">
    <property type="entry name" value="Diphthami_syn_2"/>
    <property type="match status" value="1"/>
</dbReference>
<dbReference type="InterPro" id="IPR014729">
    <property type="entry name" value="Rossmann-like_a/b/a_fold"/>
</dbReference>
<evidence type="ECO:0000256" key="3">
    <source>
        <dbReference type="ARBA" id="ARBA00029814"/>
    </source>
</evidence>
<evidence type="ECO:0000256" key="5">
    <source>
        <dbReference type="ARBA" id="ARBA00048108"/>
    </source>
</evidence>
<keyword evidence="9" id="KW-1185">Reference proteome</keyword>
<dbReference type="Gene3D" id="3.40.50.620">
    <property type="entry name" value="HUPs"/>
    <property type="match status" value="1"/>
</dbReference>
<reference evidence="8 9" key="1">
    <citation type="journal article" date="2024" name="Commun. Biol.">
        <title>Comparative genomic analysis of thermophilic fungi reveals convergent evolutionary adaptations and gene losses.</title>
        <authorList>
            <person name="Steindorff A.S."/>
            <person name="Aguilar-Pontes M.V."/>
            <person name="Robinson A.J."/>
            <person name="Andreopoulos B."/>
            <person name="LaButti K."/>
            <person name="Kuo A."/>
            <person name="Mondo S."/>
            <person name="Riley R."/>
            <person name="Otillar R."/>
            <person name="Haridas S."/>
            <person name="Lipzen A."/>
            <person name="Grimwood J."/>
            <person name="Schmutz J."/>
            <person name="Clum A."/>
            <person name="Reid I.D."/>
            <person name="Moisan M.C."/>
            <person name="Butler G."/>
            <person name="Nguyen T.T.M."/>
            <person name="Dewar K."/>
            <person name="Conant G."/>
            <person name="Drula E."/>
            <person name="Henrissat B."/>
            <person name="Hansel C."/>
            <person name="Singer S."/>
            <person name="Hutchinson M.I."/>
            <person name="de Vries R.P."/>
            <person name="Natvig D.O."/>
            <person name="Powell A.J."/>
            <person name="Tsang A."/>
            <person name="Grigoriev I.V."/>
        </authorList>
    </citation>
    <scope>NUCLEOTIDE SEQUENCE [LARGE SCALE GENOMIC DNA]</scope>
    <source>
        <strain evidence="8 9">ATCC 24622</strain>
    </source>
</reference>
<dbReference type="CDD" id="cd01994">
    <property type="entry name" value="AANH_PF0828-like"/>
    <property type="match status" value="1"/>
</dbReference>
<feature type="domain" description="Diphthamide synthase" evidence="7">
    <location>
        <begin position="80"/>
        <end position="216"/>
    </location>
</feature>
<evidence type="ECO:0000313" key="9">
    <source>
        <dbReference type="Proteomes" id="UP001586593"/>
    </source>
</evidence>
<dbReference type="Gene3D" id="3.90.1490.10">
    <property type="entry name" value="putative n-type atp pyrophosphatase, domain 2"/>
    <property type="match status" value="1"/>
</dbReference>
<dbReference type="PANTHER" id="PTHR12196:SF2">
    <property type="entry name" value="DIPHTHINE--AMMONIA LIGASE"/>
    <property type="match status" value="1"/>
</dbReference>
<dbReference type="InterPro" id="IPR002761">
    <property type="entry name" value="Diphthami_syn_dom"/>
</dbReference>
<dbReference type="SUPFAM" id="SSF52402">
    <property type="entry name" value="Adenine nucleotide alpha hydrolases-like"/>
    <property type="match status" value="1"/>
</dbReference>